<name>B0CNJ0_LACBS</name>
<accession>B0CNJ0</accession>
<feature type="chain" id="PRO_5012655167" evidence="1">
    <location>
        <begin position="16"/>
        <end position="114"/>
    </location>
</feature>
<evidence type="ECO:0000313" key="2">
    <source>
        <dbReference type="EMBL" id="EDR15935.1"/>
    </source>
</evidence>
<dbReference type="InParanoid" id="B0CNJ0"/>
<feature type="signal peptide" evidence="1">
    <location>
        <begin position="1"/>
        <end position="15"/>
    </location>
</feature>
<keyword evidence="1" id="KW-0732">Signal</keyword>
<dbReference type="GeneID" id="6069824"/>
<dbReference type="HOGENOM" id="CLU_2121489_0_0_1"/>
<dbReference type="AlphaFoldDB" id="B0CNJ0"/>
<dbReference type="RefSeq" id="XP_001874143.1">
    <property type="nucleotide sequence ID" value="XM_001874108.1"/>
</dbReference>
<keyword evidence="3" id="KW-1185">Reference proteome</keyword>
<gene>
    <name evidence="2" type="ORF">LACBIDRAFT_321024</name>
</gene>
<organism evidence="3">
    <name type="scientific">Laccaria bicolor (strain S238N-H82 / ATCC MYA-4686)</name>
    <name type="common">Bicoloured deceiver</name>
    <name type="synonym">Laccaria laccata var. bicolor</name>
    <dbReference type="NCBI Taxonomy" id="486041"/>
    <lineage>
        <taxon>Eukaryota</taxon>
        <taxon>Fungi</taxon>
        <taxon>Dikarya</taxon>
        <taxon>Basidiomycota</taxon>
        <taxon>Agaricomycotina</taxon>
        <taxon>Agaricomycetes</taxon>
        <taxon>Agaricomycetidae</taxon>
        <taxon>Agaricales</taxon>
        <taxon>Agaricineae</taxon>
        <taxon>Hydnangiaceae</taxon>
        <taxon>Laccaria</taxon>
    </lineage>
</organism>
<dbReference type="Proteomes" id="UP000001194">
    <property type="component" value="Unassembled WGS sequence"/>
</dbReference>
<dbReference type="EMBL" id="DS547091">
    <property type="protein sequence ID" value="EDR15935.1"/>
    <property type="molecule type" value="Genomic_DNA"/>
</dbReference>
<evidence type="ECO:0000256" key="1">
    <source>
        <dbReference type="SAM" id="SignalP"/>
    </source>
</evidence>
<protein>
    <submittedName>
        <fullName evidence="2">GPI-anchored small secreted protein</fullName>
    </submittedName>
</protein>
<evidence type="ECO:0000313" key="3">
    <source>
        <dbReference type="Proteomes" id="UP000001194"/>
    </source>
</evidence>
<reference evidence="2 3" key="1">
    <citation type="journal article" date="2008" name="Nature">
        <title>The genome of Laccaria bicolor provides insights into mycorrhizal symbiosis.</title>
        <authorList>
            <person name="Martin F."/>
            <person name="Aerts A."/>
            <person name="Ahren D."/>
            <person name="Brun A."/>
            <person name="Danchin E.G.J."/>
            <person name="Duchaussoy F."/>
            <person name="Gibon J."/>
            <person name="Kohler A."/>
            <person name="Lindquist E."/>
            <person name="Pereda V."/>
            <person name="Salamov A."/>
            <person name="Shapiro H.J."/>
            <person name="Wuyts J."/>
            <person name="Blaudez D."/>
            <person name="Buee M."/>
            <person name="Brokstein P."/>
            <person name="Canbaeck B."/>
            <person name="Cohen D."/>
            <person name="Courty P.E."/>
            <person name="Coutinho P.M."/>
            <person name="Delaruelle C."/>
            <person name="Detter J.C."/>
            <person name="Deveau A."/>
            <person name="DiFazio S."/>
            <person name="Duplessis S."/>
            <person name="Fraissinet-Tachet L."/>
            <person name="Lucic E."/>
            <person name="Frey-Klett P."/>
            <person name="Fourrey C."/>
            <person name="Feussner I."/>
            <person name="Gay G."/>
            <person name="Grimwood J."/>
            <person name="Hoegger P.J."/>
            <person name="Jain P."/>
            <person name="Kilaru S."/>
            <person name="Labbe J."/>
            <person name="Lin Y.C."/>
            <person name="Legue V."/>
            <person name="Le Tacon F."/>
            <person name="Marmeisse R."/>
            <person name="Melayah D."/>
            <person name="Montanini B."/>
            <person name="Muratet M."/>
            <person name="Nehls U."/>
            <person name="Niculita-Hirzel H."/>
            <person name="Oudot-Le Secq M.P."/>
            <person name="Peter M."/>
            <person name="Quesneville H."/>
            <person name="Rajashekar B."/>
            <person name="Reich M."/>
            <person name="Rouhier N."/>
            <person name="Schmutz J."/>
            <person name="Yin T."/>
            <person name="Chalot M."/>
            <person name="Henrissat B."/>
            <person name="Kuees U."/>
            <person name="Lucas S."/>
            <person name="Van de Peer Y."/>
            <person name="Podila G.K."/>
            <person name="Polle A."/>
            <person name="Pukkila P.J."/>
            <person name="Richardson P.M."/>
            <person name="Rouze P."/>
            <person name="Sanders I.R."/>
            <person name="Stajich J.E."/>
            <person name="Tunlid A."/>
            <person name="Tuskan G."/>
            <person name="Grigoriev I.V."/>
        </authorList>
    </citation>
    <scope>NUCLEOTIDE SEQUENCE [LARGE SCALE GENOMIC DNA]</scope>
    <source>
        <strain evidence="3">S238N-H82 / ATCC MYA-4686</strain>
    </source>
</reference>
<sequence>MFLLMILLKFIITYNIPVQSSIRDVFVLSVLGISSMNVKPAKRCSQQVMGEGKQTWCAWSRKTSGKGGQAQKGGKWIYWYYTKYTIKESMIADLQSEVTRAVMEVTPGSTGLTV</sequence>
<proteinExistence type="predicted"/>
<dbReference type="KEGG" id="lbc:LACBIDRAFT_321024"/>